<accession>A0A8J1TGU9</accession>
<evidence type="ECO:0000313" key="2">
    <source>
        <dbReference type="Proteomes" id="UP000749559"/>
    </source>
</evidence>
<protein>
    <submittedName>
        <fullName evidence="1">Uncharacterized protein</fullName>
    </submittedName>
</protein>
<gene>
    <name evidence="1" type="ORF">OFUS_LOCUS4274</name>
</gene>
<dbReference type="AlphaFoldDB" id="A0A8J1TGU9"/>
<reference evidence="1" key="1">
    <citation type="submission" date="2022-03" db="EMBL/GenBank/DDBJ databases">
        <authorList>
            <person name="Martin C."/>
        </authorList>
    </citation>
    <scope>NUCLEOTIDE SEQUENCE</scope>
</reference>
<evidence type="ECO:0000313" key="1">
    <source>
        <dbReference type="EMBL" id="CAH1777208.1"/>
    </source>
</evidence>
<dbReference type="Proteomes" id="UP000749559">
    <property type="component" value="Unassembled WGS sequence"/>
</dbReference>
<comment type="caution">
    <text evidence="1">The sequence shown here is derived from an EMBL/GenBank/DDBJ whole genome shotgun (WGS) entry which is preliminary data.</text>
</comment>
<sequence>MTASMCTQHSIYNICVSNIQYTTSVYPQFNTQHLCIHDSIQNICVSTIQYKTSVYPTFNTQHLCIQHSIHKICVSTIQYTTSVYPKFNTQHLCIQHSIHKICISTIQYTTSVYYTTSLDLTLNTEDHKQVNIINSILFNISMIFGFSMLAQSDVPLVVRLFQESIKLGTVVETYDLNEK</sequence>
<keyword evidence="2" id="KW-1185">Reference proteome</keyword>
<proteinExistence type="predicted"/>
<organism evidence="1 2">
    <name type="scientific">Owenia fusiformis</name>
    <name type="common">Polychaete worm</name>
    <dbReference type="NCBI Taxonomy" id="6347"/>
    <lineage>
        <taxon>Eukaryota</taxon>
        <taxon>Metazoa</taxon>
        <taxon>Spiralia</taxon>
        <taxon>Lophotrochozoa</taxon>
        <taxon>Annelida</taxon>
        <taxon>Polychaeta</taxon>
        <taxon>Sedentaria</taxon>
        <taxon>Canalipalpata</taxon>
        <taxon>Sabellida</taxon>
        <taxon>Oweniida</taxon>
        <taxon>Oweniidae</taxon>
        <taxon>Owenia</taxon>
    </lineage>
</organism>
<name>A0A8J1TGU9_OWEFU</name>
<dbReference type="EMBL" id="CAIIXF020000002">
    <property type="protein sequence ID" value="CAH1777208.1"/>
    <property type="molecule type" value="Genomic_DNA"/>
</dbReference>